<dbReference type="Proteomes" id="UP000694547">
    <property type="component" value="Chromosome 20"/>
</dbReference>
<feature type="compositionally biased region" description="Polar residues" evidence="1">
    <location>
        <begin position="64"/>
        <end position="75"/>
    </location>
</feature>
<evidence type="ECO:0000313" key="2">
    <source>
        <dbReference type="Ensembl" id="ENSPEMP00000006768.1"/>
    </source>
</evidence>
<reference evidence="2" key="2">
    <citation type="submission" date="2025-08" db="UniProtKB">
        <authorList>
            <consortium name="Ensembl"/>
        </authorList>
    </citation>
    <scope>IDENTIFICATION</scope>
</reference>
<dbReference type="GeneID" id="102918054"/>
<dbReference type="InterPro" id="IPR007914">
    <property type="entry name" value="UPF0193"/>
</dbReference>
<dbReference type="PANTHER" id="PTHR28348:SF1">
    <property type="entry name" value="UPF0193 PROTEIN EVG1"/>
    <property type="match status" value="1"/>
</dbReference>
<reference evidence="2" key="3">
    <citation type="submission" date="2025-09" db="UniProtKB">
        <authorList>
            <consortium name="Ensembl"/>
        </authorList>
    </citation>
    <scope>IDENTIFICATION</scope>
</reference>
<keyword evidence="3" id="KW-1185">Reference proteome</keyword>
<dbReference type="GeneTree" id="ENSGT00390000010231"/>
<gene>
    <name evidence="2" type="primary">C20H22orf23</name>
</gene>
<evidence type="ECO:0000313" key="3">
    <source>
        <dbReference type="Proteomes" id="UP000694547"/>
    </source>
</evidence>
<name>A0A6I9LLQ4_PERMB</name>
<protein>
    <submittedName>
        <fullName evidence="2">RIKEN cDNA 1700088E04 gene</fullName>
    </submittedName>
</protein>
<evidence type="ECO:0000256" key="1">
    <source>
        <dbReference type="SAM" id="MobiDB-lite"/>
    </source>
</evidence>
<organism evidence="2 3">
    <name type="scientific">Peromyscus maniculatus bairdii</name>
    <name type="common">Prairie deer mouse</name>
    <dbReference type="NCBI Taxonomy" id="230844"/>
    <lineage>
        <taxon>Eukaryota</taxon>
        <taxon>Metazoa</taxon>
        <taxon>Chordata</taxon>
        <taxon>Craniata</taxon>
        <taxon>Vertebrata</taxon>
        <taxon>Euteleostomi</taxon>
        <taxon>Mammalia</taxon>
        <taxon>Eutheria</taxon>
        <taxon>Euarchontoglires</taxon>
        <taxon>Glires</taxon>
        <taxon>Rodentia</taxon>
        <taxon>Myomorpha</taxon>
        <taxon>Muroidea</taxon>
        <taxon>Cricetidae</taxon>
        <taxon>Neotominae</taxon>
        <taxon>Peromyscus</taxon>
    </lineage>
</organism>
<dbReference type="Pfam" id="PF05250">
    <property type="entry name" value="UPF0193"/>
    <property type="match status" value="1"/>
</dbReference>
<dbReference type="AlphaFoldDB" id="A0A6I9LLQ4"/>
<dbReference type="PANTHER" id="PTHR28348">
    <property type="entry name" value="UPF0193 PROTEIN EVG1"/>
    <property type="match status" value="1"/>
</dbReference>
<proteinExistence type="predicted"/>
<dbReference type="OrthoDB" id="189770at2759"/>
<accession>A0A6I9LLQ4</accession>
<dbReference type="Ensembl" id="ENSPEMT00000010895.2">
    <property type="protein sequence ID" value="ENSPEMP00000006768.1"/>
    <property type="gene ID" value="ENSPEMG00000008894.2"/>
</dbReference>
<feature type="region of interest" description="Disordered" evidence="1">
    <location>
        <begin position="58"/>
        <end position="79"/>
    </location>
</feature>
<sequence length="216" mass="24857">MASQERVDAVTKGNGFRRCRKQVAYTPGTCELLRVMMKESKLTNFQQRHIMDTMKRGAPLPLQCNPTSSQRSSPSKKPATATYLPPILATHSHLRPASMCRANGAYSREQFKPQATRDLEKEKRRLQNIFATGKDTEERKKAPHVRQEDLPPELDRFEELVKEIQDRKEFLAAMEALGQGKQYRGIIMAEISQKLREMEDIDRRRSEKLRKALATT</sequence>
<dbReference type="RefSeq" id="XP_006979196.1">
    <property type="nucleotide sequence ID" value="XM_006979134.4"/>
</dbReference>
<reference evidence="2 3" key="1">
    <citation type="submission" date="2018-10" db="EMBL/GenBank/DDBJ databases">
        <title>Improved assembly of the deer mouse Peromyscus maniculatus genome.</title>
        <authorList>
            <person name="Lassance J.-M."/>
            <person name="Hoekstra H.E."/>
        </authorList>
    </citation>
    <scope>NUCLEOTIDE SEQUENCE [LARGE SCALE GENOMIC DNA]</scope>
</reference>